<keyword evidence="3" id="KW-1185">Reference proteome</keyword>
<feature type="compositionally biased region" description="Polar residues" evidence="1">
    <location>
        <begin position="66"/>
        <end position="75"/>
    </location>
</feature>
<gene>
    <name evidence="2" type="ORF">JKK62_08600</name>
</gene>
<proteinExistence type="predicted"/>
<reference evidence="2" key="1">
    <citation type="submission" date="2021-01" db="EMBL/GenBank/DDBJ databases">
        <title>Genome public.</title>
        <authorList>
            <person name="Liu C."/>
            <person name="Sun Q."/>
        </authorList>
    </citation>
    <scope>NUCLEOTIDE SEQUENCE</scope>
    <source>
        <strain evidence="2">M6</strain>
    </source>
</reference>
<name>A0A934WRQ5_9FIRM</name>
<comment type="caution">
    <text evidence="2">The sequence shown here is derived from an EMBL/GenBank/DDBJ whole genome shotgun (WGS) entry which is preliminary data.</text>
</comment>
<sequence length="108" mass="12441">MAVILTMYYSHYVQVESKINDFNQSIEQLQESQSGKTDSGSNRQPENKDKYKTDYDTDTREHSRSDGVTSSRSNGYINIEALKKDSLAYNEALKQNQNIRLTGDNYIF</sequence>
<dbReference type="AlphaFoldDB" id="A0A934WRQ5"/>
<feature type="region of interest" description="Disordered" evidence="1">
    <location>
        <begin position="26"/>
        <end position="75"/>
    </location>
</feature>
<dbReference type="EMBL" id="JAEQMG010000079">
    <property type="protein sequence ID" value="MBK6088706.1"/>
    <property type="molecule type" value="Genomic_DNA"/>
</dbReference>
<dbReference type="Proteomes" id="UP000633365">
    <property type="component" value="Unassembled WGS sequence"/>
</dbReference>
<dbReference type="RefSeq" id="WP_201427570.1">
    <property type="nucleotide sequence ID" value="NZ_JAEQMG010000079.1"/>
</dbReference>
<feature type="non-terminal residue" evidence="2">
    <location>
        <position position="108"/>
    </location>
</feature>
<feature type="compositionally biased region" description="Basic and acidic residues" evidence="1">
    <location>
        <begin position="45"/>
        <end position="65"/>
    </location>
</feature>
<protein>
    <submittedName>
        <fullName evidence="2">Uncharacterized protein</fullName>
    </submittedName>
</protein>
<organism evidence="2 3">
    <name type="scientific">Ruminococcus difficilis</name>
    <dbReference type="NCBI Taxonomy" id="2763069"/>
    <lineage>
        <taxon>Bacteria</taxon>
        <taxon>Bacillati</taxon>
        <taxon>Bacillota</taxon>
        <taxon>Clostridia</taxon>
        <taxon>Eubacteriales</taxon>
        <taxon>Oscillospiraceae</taxon>
        <taxon>Ruminococcus</taxon>
    </lineage>
</organism>
<evidence type="ECO:0000313" key="3">
    <source>
        <dbReference type="Proteomes" id="UP000633365"/>
    </source>
</evidence>
<feature type="compositionally biased region" description="Polar residues" evidence="1">
    <location>
        <begin position="26"/>
        <end position="44"/>
    </location>
</feature>
<accession>A0A934WRQ5</accession>
<evidence type="ECO:0000256" key="1">
    <source>
        <dbReference type="SAM" id="MobiDB-lite"/>
    </source>
</evidence>
<evidence type="ECO:0000313" key="2">
    <source>
        <dbReference type="EMBL" id="MBK6088706.1"/>
    </source>
</evidence>